<dbReference type="GO" id="GO:0008137">
    <property type="term" value="F:NADH dehydrogenase (ubiquinone) activity"/>
    <property type="evidence" value="ECO:0007669"/>
    <property type="project" value="UniProtKB-EC"/>
</dbReference>
<keyword evidence="8" id="KW-1278">Translocase</keyword>
<dbReference type="InterPro" id="IPR050269">
    <property type="entry name" value="ComplexI_Subunit6"/>
</dbReference>
<evidence type="ECO:0000256" key="12">
    <source>
        <dbReference type="ARBA" id="ARBA00023128"/>
    </source>
</evidence>
<feature type="transmembrane region" description="Helical" evidence="16">
    <location>
        <begin position="55"/>
        <end position="76"/>
    </location>
</feature>
<evidence type="ECO:0000256" key="8">
    <source>
        <dbReference type="ARBA" id="ARBA00022967"/>
    </source>
</evidence>
<evidence type="ECO:0000256" key="6">
    <source>
        <dbReference type="ARBA" id="ARBA00022660"/>
    </source>
</evidence>
<gene>
    <name evidence="17" type="primary">NAD6</name>
</gene>
<evidence type="ECO:0000313" key="17">
    <source>
        <dbReference type="EMBL" id="QEK77725.1"/>
    </source>
</evidence>
<protein>
    <recommendedName>
        <fullName evidence="4">NADH-ubiquinone oxidoreductase chain 6</fullName>
        <ecNumber evidence="3">7.1.1.2</ecNumber>
    </recommendedName>
    <alternativeName>
        <fullName evidence="14">NADH dehydrogenase subunit 6</fullName>
    </alternativeName>
</protein>
<evidence type="ECO:0000256" key="11">
    <source>
        <dbReference type="ARBA" id="ARBA00023027"/>
    </source>
</evidence>
<keyword evidence="12 17" id="KW-0496">Mitochondrion</keyword>
<dbReference type="AlphaFoldDB" id="A0A5C0XMV1"/>
<dbReference type="EC" id="7.1.1.2" evidence="3"/>
<geneLocation type="mitochondrion" evidence="17"/>
<keyword evidence="5" id="KW-0813">Transport</keyword>
<evidence type="ECO:0000256" key="15">
    <source>
        <dbReference type="ARBA" id="ARBA00049551"/>
    </source>
</evidence>
<feature type="transmembrane region" description="Helical" evidence="16">
    <location>
        <begin position="30"/>
        <end position="49"/>
    </location>
</feature>
<reference evidence="17" key="1">
    <citation type="journal article" date="2019" name="Gene">
        <title>Comparative analyses of the three complete mitochondrial genomes from forensic important beetle genus Dermestes with phylogenetic relationships.</title>
        <authorList>
            <person name="Karagozlu M.Z."/>
            <person name="An H.E."/>
            <person name="Park S.H."/>
            <person name="Shin S.E."/>
            <person name="Kim C.B."/>
        </authorList>
    </citation>
    <scope>NUCLEOTIDE SEQUENCE</scope>
</reference>
<feature type="transmembrane region" description="Helical" evidence="16">
    <location>
        <begin position="6"/>
        <end position="23"/>
    </location>
</feature>
<evidence type="ECO:0000256" key="13">
    <source>
        <dbReference type="ARBA" id="ARBA00023136"/>
    </source>
</evidence>
<dbReference type="PANTHER" id="PTHR11435">
    <property type="entry name" value="NADH UBIQUINONE OXIDOREDUCTASE SUBUNIT ND6"/>
    <property type="match status" value="1"/>
</dbReference>
<keyword evidence="7 16" id="KW-0812">Transmembrane</keyword>
<evidence type="ECO:0000256" key="1">
    <source>
        <dbReference type="ARBA" id="ARBA00004225"/>
    </source>
</evidence>
<dbReference type="PANTHER" id="PTHR11435:SF1">
    <property type="entry name" value="NADH-UBIQUINONE OXIDOREDUCTASE CHAIN 6"/>
    <property type="match status" value="1"/>
</dbReference>
<evidence type="ECO:0000256" key="9">
    <source>
        <dbReference type="ARBA" id="ARBA00022982"/>
    </source>
</evidence>
<keyword evidence="6" id="KW-0679">Respiratory chain</keyword>
<evidence type="ECO:0000256" key="16">
    <source>
        <dbReference type="SAM" id="Phobius"/>
    </source>
</evidence>
<evidence type="ECO:0000256" key="5">
    <source>
        <dbReference type="ARBA" id="ARBA00022448"/>
    </source>
</evidence>
<dbReference type="EMBL" id="MH678620">
    <property type="protein sequence ID" value="QEK77725.1"/>
    <property type="molecule type" value="Genomic_DNA"/>
</dbReference>
<name>A0A5C0XMV1_9COLE</name>
<feature type="transmembrane region" description="Helical" evidence="16">
    <location>
        <begin position="137"/>
        <end position="159"/>
    </location>
</feature>
<keyword evidence="11" id="KW-0520">NAD</keyword>
<proteinExistence type="inferred from homology"/>
<evidence type="ECO:0000256" key="3">
    <source>
        <dbReference type="ARBA" id="ARBA00012944"/>
    </source>
</evidence>
<organism evidence="17">
    <name type="scientific">Dermestes tessellatocollis</name>
    <dbReference type="NCBI Taxonomy" id="1289376"/>
    <lineage>
        <taxon>Eukaryota</taxon>
        <taxon>Metazoa</taxon>
        <taxon>Ecdysozoa</taxon>
        <taxon>Arthropoda</taxon>
        <taxon>Hexapoda</taxon>
        <taxon>Insecta</taxon>
        <taxon>Pterygota</taxon>
        <taxon>Neoptera</taxon>
        <taxon>Endopterygota</taxon>
        <taxon>Coleoptera</taxon>
        <taxon>Polyphaga</taxon>
        <taxon>Bostrichiformia</taxon>
        <taxon>Dermestidae</taxon>
        <taxon>Dermestinae</taxon>
        <taxon>Dermestes</taxon>
    </lineage>
</organism>
<evidence type="ECO:0000256" key="2">
    <source>
        <dbReference type="ARBA" id="ARBA00005698"/>
    </source>
</evidence>
<evidence type="ECO:0000256" key="7">
    <source>
        <dbReference type="ARBA" id="ARBA00022692"/>
    </source>
</evidence>
<comment type="similarity">
    <text evidence="2">Belongs to the complex I subunit 6 family.</text>
</comment>
<evidence type="ECO:0000256" key="4">
    <source>
        <dbReference type="ARBA" id="ARBA00021095"/>
    </source>
</evidence>
<keyword evidence="10 16" id="KW-1133">Transmembrane helix</keyword>
<evidence type="ECO:0000256" key="14">
    <source>
        <dbReference type="ARBA" id="ARBA00031019"/>
    </source>
</evidence>
<feature type="transmembrane region" description="Helical" evidence="16">
    <location>
        <begin position="88"/>
        <end position="110"/>
    </location>
</feature>
<sequence length="170" mass="20117">MLCIMTMIIMILMTFLSFMLIITKHPMSMGGVLLFQTILITINSGFFFHSFWYSYIIFLVMIGGMLILFIYMTSVASNEKFKFSLKSILLMPISMLMIFSLKEMFTYSFFWNKSEMLNFFNQNNQILSMSKFFNEPFMMIMMMMMIYLLITLIAVVKITNINYGALRQKF</sequence>
<keyword evidence="13 16" id="KW-0472">Membrane</keyword>
<accession>A0A5C0XMV1</accession>
<comment type="subcellular location">
    <subcellularLocation>
        <location evidence="1">Mitochondrion membrane</location>
        <topology evidence="1">Multi-pass membrane protein</topology>
    </subcellularLocation>
</comment>
<evidence type="ECO:0000256" key="10">
    <source>
        <dbReference type="ARBA" id="ARBA00022989"/>
    </source>
</evidence>
<dbReference type="GO" id="GO:0031966">
    <property type="term" value="C:mitochondrial membrane"/>
    <property type="evidence" value="ECO:0007669"/>
    <property type="project" value="UniProtKB-SubCell"/>
</dbReference>
<keyword evidence="9" id="KW-0249">Electron transport</keyword>
<comment type="catalytic activity">
    <reaction evidence="15">
        <text>a ubiquinone + NADH + 5 H(+)(in) = a ubiquinol + NAD(+) + 4 H(+)(out)</text>
        <dbReference type="Rhea" id="RHEA:29091"/>
        <dbReference type="Rhea" id="RHEA-COMP:9565"/>
        <dbReference type="Rhea" id="RHEA-COMP:9566"/>
        <dbReference type="ChEBI" id="CHEBI:15378"/>
        <dbReference type="ChEBI" id="CHEBI:16389"/>
        <dbReference type="ChEBI" id="CHEBI:17976"/>
        <dbReference type="ChEBI" id="CHEBI:57540"/>
        <dbReference type="ChEBI" id="CHEBI:57945"/>
        <dbReference type="EC" id="7.1.1.2"/>
    </reaction>
</comment>